<dbReference type="RefSeq" id="WP_013300653.1">
    <property type="nucleotide sequence ID" value="NC_014414.1"/>
</dbReference>
<gene>
    <name evidence="2" type="ordered locus">PB2503_08119</name>
</gene>
<dbReference type="OrthoDB" id="1633386at2"/>
<accession>E0THS2</accession>
<name>E0THS2_PARBH</name>
<sequence length="288" mass="31250">MRPIDDVTAARFARTVSSLCTCWQLILRDETRIGMTDHDKSIAFEGVVHAPGHGAEGRALSVSDDLRGDDSEILALLSLSGIDRNAIDHGRLDYARLEIWRVDWESPDARILLRQGRLGTVTRHGEGWRAEFLSLKDALGQVTGRRFGRVCDARFGDARCGLDIAAAPLKQLAAVTMGTEEELIVSGLMDDPSHYAMGSVEVTDGPLAGLSRSIRVAGAVGDEVSLSLWEPFPDSLLPGTGLAVVKGCDKHFSTCRERYANQANFRGFPHMPGTDILLKAAQPAENVT</sequence>
<evidence type="ECO:0000313" key="2">
    <source>
        <dbReference type="EMBL" id="ADM09679.1"/>
    </source>
</evidence>
<evidence type="ECO:0000259" key="1">
    <source>
        <dbReference type="Pfam" id="PF09356"/>
    </source>
</evidence>
<protein>
    <submittedName>
        <fullName evidence="2">Gene transfer agent-like protein</fullName>
    </submittedName>
</protein>
<dbReference type="Pfam" id="PF09931">
    <property type="entry name" value="Phage_phiJL001_Gp84_N"/>
    <property type="match status" value="1"/>
</dbReference>
<reference evidence="2 3" key="2">
    <citation type="journal article" date="2011" name="J. Bacteriol.">
        <title>Complete genome sequence of strain HTCC2503T of Parvularcula bermudensis, the type species of the order "Parvularculales" in the class Alphaproteobacteria.</title>
        <authorList>
            <person name="Oh H.M."/>
            <person name="Kang I."/>
            <person name="Vergin K.L."/>
            <person name="Kang D."/>
            <person name="Rhee K.H."/>
            <person name="Giovannoni S.J."/>
            <person name="Cho J.C."/>
        </authorList>
    </citation>
    <scope>NUCLEOTIDE SEQUENCE [LARGE SCALE GENOMIC DNA]</scope>
    <source>
        <strain evidence="3">ATCC BAA-594 / HTCC2503 / KCTC 12087</strain>
    </source>
</reference>
<dbReference type="NCBIfam" id="TIGR02218">
    <property type="entry name" value="phg_TIGR02218"/>
    <property type="match status" value="1"/>
</dbReference>
<dbReference type="eggNOG" id="COG5449">
    <property type="taxonomic scope" value="Bacteria"/>
</dbReference>
<dbReference type="STRING" id="314260.PB2503_08119"/>
<reference evidence="3" key="1">
    <citation type="submission" date="2010-08" db="EMBL/GenBank/DDBJ databases">
        <title>Genome sequence of Parvularcula bermudensis HTCC2503.</title>
        <authorList>
            <person name="Kang D.-M."/>
            <person name="Oh H.-M."/>
            <person name="Cho J.-C."/>
        </authorList>
    </citation>
    <scope>NUCLEOTIDE SEQUENCE [LARGE SCALE GENOMIC DNA]</scope>
    <source>
        <strain evidence="3">ATCC BAA-594 / HTCC2503 / KCTC 12087</strain>
    </source>
</reference>
<dbReference type="AlphaFoldDB" id="E0THS2"/>
<dbReference type="KEGG" id="pbr:PB2503_08119"/>
<dbReference type="InterPro" id="IPR018964">
    <property type="entry name" value="Phage_phiJL001_Gp84_C"/>
</dbReference>
<dbReference type="InterPro" id="IPR011928">
    <property type="entry name" value="Phage_phiJL001_Gp84"/>
</dbReference>
<feature type="domain" description="Bacteriophage phiJL001 Gp84 C-terminal" evidence="1">
    <location>
        <begin position="194"/>
        <end position="275"/>
    </location>
</feature>
<keyword evidence="3" id="KW-1185">Reference proteome</keyword>
<dbReference type="HOGENOM" id="CLU_080134_0_0_5"/>
<dbReference type="Pfam" id="PF09356">
    <property type="entry name" value="Phage_BR0599"/>
    <property type="match status" value="1"/>
</dbReference>
<dbReference type="EMBL" id="CP002156">
    <property type="protein sequence ID" value="ADM09679.1"/>
    <property type="molecule type" value="Genomic_DNA"/>
</dbReference>
<proteinExistence type="predicted"/>
<evidence type="ECO:0000313" key="3">
    <source>
        <dbReference type="Proteomes" id="UP000001302"/>
    </source>
</evidence>
<organism evidence="2 3">
    <name type="scientific">Parvularcula bermudensis (strain ATCC BAA-594 / HTCC2503 / KCTC 12087)</name>
    <dbReference type="NCBI Taxonomy" id="314260"/>
    <lineage>
        <taxon>Bacteria</taxon>
        <taxon>Pseudomonadati</taxon>
        <taxon>Pseudomonadota</taxon>
        <taxon>Alphaproteobacteria</taxon>
        <taxon>Parvularculales</taxon>
        <taxon>Parvularculaceae</taxon>
        <taxon>Parvularcula</taxon>
    </lineage>
</organism>
<dbReference type="Proteomes" id="UP000001302">
    <property type="component" value="Chromosome"/>
</dbReference>